<gene>
    <name evidence="5" type="ORF">FHX39_002979</name>
</gene>
<dbReference type="Gene3D" id="3.30.360.10">
    <property type="entry name" value="Dihydrodipicolinate Reductase, domain 2"/>
    <property type="match status" value="1"/>
</dbReference>
<dbReference type="GO" id="GO:0000166">
    <property type="term" value="F:nucleotide binding"/>
    <property type="evidence" value="ECO:0007669"/>
    <property type="project" value="InterPro"/>
</dbReference>
<dbReference type="SUPFAM" id="SSF55347">
    <property type="entry name" value="Glyceraldehyde-3-phosphate dehydrogenase-like, C-terminal domain"/>
    <property type="match status" value="1"/>
</dbReference>
<dbReference type="InterPro" id="IPR036291">
    <property type="entry name" value="NAD(P)-bd_dom_sf"/>
</dbReference>
<proteinExistence type="inferred from homology"/>
<dbReference type="InterPro" id="IPR055170">
    <property type="entry name" value="GFO_IDH_MocA-like_dom"/>
</dbReference>
<evidence type="ECO:0000256" key="1">
    <source>
        <dbReference type="ARBA" id="ARBA00010928"/>
    </source>
</evidence>
<accession>A0A7W5JXE1</accession>
<dbReference type="SUPFAM" id="SSF51735">
    <property type="entry name" value="NAD(P)-binding Rossmann-fold domains"/>
    <property type="match status" value="1"/>
</dbReference>
<name>A0A7W5JXE1_9ACTN</name>
<dbReference type="PANTHER" id="PTHR43708">
    <property type="entry name" value="CONSERVED EXPRESSED OXIDOREDUCTASE (EUROFUNG)"/>
    <property type="match status" value="1"/>
</dbReference>
<evidence type="ECO:0000313" key="5">
    <source>
        <dbReference type="EMBL" id="MBB3328035.1"/>
    </source>
</evidence>
<dbReference type="PANTHER" id="PTHR43708:SF5">
    <property type="entry name" value="CONSERVED EXPRESSED OXIDOREDUCTASE (EUROFUNG)-RELATED"/>
    <property type="match status" value="1"/>
</dbReference>
<protein>
    <submittedName>
        <fullName evidence="5">Putative dehydrogenase</fullName>
    </submittedName>
</protein>
<evidence type="ECO:0000313" key="6">
    <source>
        <dbReference type="Proteomes" id="UP000565572"/>
    </source>
</evidence>
<keyword evidence="6" id="KW-1185">Reference proteome</keyword>
<dbReference type="AlphaFoldDB" id="A0A7W5JXE1"/>
<dbReference type="Gene3D" id="3.40.50.720">
    <property type="entry name" value="NAD(P)-binding Rossmann-like Domain"/>
    <property type="match status" value="1"/>
</dbReference>
<reference evidence="5 6" key="1">
    <citation type="submission" date="2020-08" db="EMBL/GenBank/DDBJ databases">
        <title>Sequencing the genomes of 1000 actinobacteria strains.</title>
        <authorList>
            <person name="Klenk H.-P."/>
        </authorList>
    </citation>
    <scope>NUCLEOTIDE SEQUENCE [LARGE SCALE GENOMIC DNA]</scope>
    <source>
        <strain evidence="5 6">DSM 11053</strain>
    </source>
</reference>
<dbReference type="InterPro" id="IPR000683">
    <property type="entry name" value="Gfo/Idh/MocA-like_OxRdtase_N"/>
</dbReference>
<dbReference type="InterPro" id="IPR051317">
    <property type="entry name" value="Gfo/Idh/MocA_oxidoreduct"/>
</dbReference>
<evidence type="ECO:0000256" key="2">
    <source>
        <dbReference type="ARBA" id="ARBA00023002"/>
    </source>
</evidence>
<evidence type="ECO:0000259" key="3">
    <source>
        <dbReference type="Pfam" id="PF01408"/>
    </source>
</evidence>
<dbReference type="Pfam" id="PF22725">
    <property type="entry name" value="GFO_IDH_MocA_C3"/>
    <property type="match status" value="1"/>
</dbReference>
<feature type="domain" description="Gfo/Idh/MocA-like oxidoreductase N-terminal" evidence="3">
    <location>
        <begin position="6"/>
        <end position="123"/>
    </location>
</feature>
<dbReference type="Proteomes" id="UP000565572">
    <property type="component" value="Unassembled WGS sequence"/>
</dbReference>
<organism evidence="5 6">
    <name type="scientific">Microlunatus antarcticus</name>
    <dbReference type="NCBI Taxonomy" id="53388"/>
    <lineage>
        <taxon>Bacteria</taxon>
        <taxon>Bacillati</taxon>
        <taxon>Actinomycetota</taxon>
        <taxon>Actinomycetes</taxon>
        <taxon>Propionibacteriales</taxon>
        <taxon>Propionibacteriaceae</taxon>
        <taxon>Microlunatus</taxon>
    </lineage>
</organism>
<sequence length="346" mass="37290">MSDAAVRFGLVGYGFGGRYFHAPMIAGAPGCELVGVVTRSPERRAEVAEEHPGVALHDTVDDLLAAGVDAVTVCTPAATHTAVTDQLLRRGVPVVCDKPFALDAEAARSTVELAEREGVLLSPYQNRRWDSDLLTVRRLLDAGSLGEVRRFESAFERWASDPVPPAAGGGLLRDFGSHLVDQALHLFGPVERVYAETHEIEPEVEDDVLVLLQHASGMRSQLSGAWRQSSPRPRFRVSGDEATFVVTSPMDGQEEALIAGRTPSSEGDDWGQEVEAAWGTLHRGVESEVVPSERGRWDQFYEQFAAAVRGTSPVPVDPWDAVATATVLDAARRSAATGTTVDVPSR</sequence>
<dbReference type="Pfam" id="PF01408">
    <property type="entry name" value="GFO_IDH_MocA"/>
    <property type="match status" value="1"/>
</dbReference>
<keyword evidence="2" id="KW-0560">Oxidoreductase</keyword>
<comment type="caution">
    <text evidence="5">The sequence shown here is derived from an EMBL/GenBank/DDBJ whole genome shotgun (WGS) entry which is preliminary data.</text>
</comment>
<evidence type="ECO:0000259" key="4">
    <source>
        <dbReference type="Pfam" id="PF22725"/>
    </source>
</evidence>
<dbReference type="EMBL" id="JACHZG010000001">
    <property type="protein sequence ID" value="MBB3328035.1"/>
    <property type="molecule type" value="Genomic_DNA"/>
</dbReference>
<dbReference type="GO" id="GO:0016491">
    <property type="term" value="F:oxidoreductase activity"/>
    <property type="evidence" value="ECO:0007669"/>
    <property type="project" value="UniProtKB-KW"/>
</dbReference>
<dbReference type="RefSeq" id="WP_183339654.1">
    <property type="nucleotide sequence ID" value="NZ_JACHZG010000001.1"/>
</dbReference>
<feature type="domain" description="GFO/IDH/MocA-like oxidoreductase" evidence="4">
    <location>
        <begin position="134"/>
        <end position="244"/>
    </location>
</feature>
<comment type="similarity">
    <text evidence="1">Belongs to the Gfo/Idh/MocA family.</text>
</comment>